<feature type="region of interest" description="Disordered" evidence="3">
    <location>
        <begin position="119"/>
        <end position="190"/>
    </location>
</feature>
<evidence type="ECO:0000256" key="1">
    <source>
        <dbReference type="ARBA" id="ARBA00023122"/>
    </source>
</evidence>
<dbReference type="Proteomes" id="UP001500503">
    <property type="component" value="Unassembled WGS sequence"/>
</dbReference>
<dbReference type="SUPFAM" id="SSF54631">
    <property type="entry name" value="CBS-domain pair"/>
    <property type="match status" value="1"/>
</dbReference>
<dbReference type="PROSITE" id="PS51371">
    <property type="entry name" value="CBS"/>
    <property type="match status" value="2"/>
</dbReference>
<accession>A0ABP8PHR7</accession>
<feature type="domain" description="CBS" evidence="4">
    <location>
        <begin position="17"/>
        <end position="73"/>
    </location>
</feature>
<feature type="domain" description="CBS" evidence="4">
    <location>
        <begin position="82"/>
        <end position="137"/>
    </location>
</feature>
<dbReference type="RefSeq" id="WP_345458741.1">
    <property type="nucleotide sequence ID" value="NZ_BAABHF010000010.1"/>
</dbReference>
<reference evidence="6" key="1">
    <citation type="journal article" date="2019" name="Int. J. Syst. Evol. Microbiol.">
        <title>The Global Catalogue of Microorganisms (GCM) 10K type strain sequencing project: providing services to taxonomists for standard genome sequencing and annotation.</title>
        <authorList>
            <consortium name="The Broad Institute Genomics Platform"/>
            <consortium name="The Broad Institute Genome Sequencing Center for Infectious Disease"/>
            <person name="Wu L."/>
            <person name="Ma J."/>
        </authorList>
    </citation>
    <scope>NUCLEOTIDE SEQUENCE [LARGE SCALE GENOMIC DNA]</scope>
    <source>
        <strain evidence="6">JCM 17933</strain>
    </source>
</reference>
<dbReference type="Pfam" id="PF00571">
    <property type="entry name" value="CBS"/>
    <property type="match status" value="2"/>
</dbReference>
<dbReference type="Gene3D" id="3.10.580.10">
    <property type="entry name" value="CBS-domain"/>
    <property type="match status" value="1"/>
</dbReference>
<dbReference type="PANTHER" id="PTHR43080">
    <property type="entry name" value="CBS DOMAIN-CONTAINING PROTEIN CBSX3, MITOCHONDRIAL"/>
    <property type="match status" value="1"/>
</dbReference>
<evidence type="ECO:0000256" key="2">
    <source>
        <dbReference type="PROSITE-ProRule" id="PRU00703"/>
    </source>
</evidence>
<comment type="caution">
    <text evidence="5">The sequence shown here is derived from an EMBL/GenBank/DDBJ whole genome shotgun (WGS) entry which is preliminary data.</text>
</comment>
<keyword evidence="6" id="KW-1185">Reference proteome</keyword>
<proteinExistence type="predicted"/>
<evidence type="ECO:0000259" key="4">
    <source>
        <dbReference type="PROSITE" id="PS51371"/>
    </source>
</evidence>
<dbReference type="InterPro" id="IPR000644">
    <property type="entry name" value="CBS_dom"/>
</dbReference>
<sequence>MASKVHRPVHCRVHEVMTPRPVSLPLDAPLTEAARLMRDEDVGDVLVTHDGLLCGLLTDRDIVVRAVAEGRDLSGTRLADVCSAGIVTVGPDEATEVALRIMRDRAVRRLPVVEDGRPVGVVSVGDLTPDRDEASDRNETSDRDKPPDRNETSDRDKPPDRNETPGRNETSNRNKPPDRDGSPIETEDLA</sequence>
<evidence type="ECO:0000313" key="6">
    <source>
        <dbReference type="Proteomes" id="UP001500503"/>
    </source>
</evidence>
<dbReference type="PANTHER" id="PTHR43080:SF2">
    <property type="entry name" value="CBS DOMAIN-CONTAINING PROTEIN"/>
    <property type="match status" value="1"/>
</dbReference>
<dbReference type="SMART" id="SM00116">
    <property type="entry name" value="CBS"/>
    <property type="match status" value="2"/>
</dbReference>
<organism evidence="5 6">
    <name type="scientific">Actinoallomurus oryzae</name>
    <dbReference type="NCBI Taxonomy" id="502180"/>
    <lineage>
        <taxon>Bacteria</taxon>
        <taxon>Bacillati</taxon>
        <taxon>Actinomycetota</taxon>
        <taxon>Actinomycetes</taxon>
        <taxon>Streptosporangiales</taxon>
        <taxon>Thermomonosporaceae</taxon>
        <taxon>Actinoallomurus</taxon>
    </lineage>
</organism>
<evidence type="ECO:0000256" key="3">
    <source>
        <dbReference type="SAM" id="MobiDB-lite"/>
    </source>
</evidence>
<dbReference type="EMBL" id="BAABHF010000010">
    <property type="protein sequence ID" value="GAA4486773.1"/>
    <property type="molecule type" value="Genomic_DNA"/>
</dbReference>
<feature type="compositionally biased region" description="Basic and acidic residues" evidence="3">
    <location>
        <begin position="128"/>
        <end position="182"/>
    </location>
</feature>
<evidence type="ECO:0000313" key="5">
    <source>
        <dbReference type="EMBL" id="GAA4486773.1"/>
    </source>
</evidence>
<gene>
    <name evidence="5" type="ORF">GCM10023191_013660</name>
</gene>
<dbReference type="InterPro" id="IPR046342">
    <property type="entry name" value="CBS_dom_sf"/>
</dbReference>
<name>A0ABP8PHR7_9ACTN</name>
<dbReference type="InterPro" id="IPR051257">
    <property type="entry name" value="Diverse_CBS-Domain"/>
</dbReference>
<keyword evidence="1 2" id="KW-0129">CBS domain</keyword>
<dbReference type="CDD" id="cd04622">
    <property type="entry name" value="CBS_pair_HRP1_like"/>
    <property type="match status" value="1"/>
</dbReference>
<protein>
    <recommendedName>
        <fullName evidence="4">CBS domain-containing protein</fullName>
    </recommendedName>
</protein>